<dbReference type="STRING" id="1884381.SAMN05518846_109219"/>
<reference evidence="3" key="1">
    <citation type="submission" date="2016-10" db="EMBL/GenBank/DDBJ databases">
        <authorList>
            <person name="Varghese N."/>
            <person name="Submissions S."/>
        </authorList>
    </citation>
    <scope>NUCLEOTIDE SEQUENCE [LARGE SCALE GENOMIC DNA]</scope>
    <source>
        <strain evidence="3">OK042</strain>
    </source>
</reference>
<feature type="transmembrane region" description="Helical" evidence="1">
    <location>
        <begin position="12"/>
        <end position="35"/>
    </location>
</feature>
<sequence>MYAAGVNGAIILIWIIVGLGVAAIVGLGAIVYHFVA</sequence>
<keyword evidence="1" id="KW-1133">Transmembrane helix</keyword>
<dbReference type="EMBL" id="FORT01000009">
    <property type="protein sequence ID" value="SFK18429.1"/>
    <property type="molecule type" value="Genomic_DNA"/>
</dbReference>
<keyword evidence="1" id="KW-0472">Membrane</keyword>
<gene>
    <name evidence="2" type="ORF">SAMN05518846_109219</name>
</gene>
<keyword evidence="1" id="KW-0812">Transmembrane</keyword>
<name>A0A1I3XGD8_9BACL</name>
<evidence type="ECO:0000313" key="3">
    <source>
        <dbReference type="Proteomes" id="UP000198915"/>
    </source>
</evidence>
<evidence type="ECO:0000256" key="1">
    <source>
        <dbReference type="SAM" id="Phobius"/>
    </source>
</evidence>
<proteinExistence type="predicted"/>
<keyword evidence="3" id="KW-1185">Reference proteome</keyword>
<evidence type="ECO:0000313" key="2">
    <source>
        <dbReference type="EMBL" id="SFK18429.1"/>
    </source>
</evidence>
<organism evidence="2 3">
    <name type="scientific">Brevibacillus centrosporus</name>
    <dbReference type="NCBI Taxonomy" id="54910"/>
    <lineage>
        <taxon>Bacteria</taxon>
        <taxon>Bacillati</taxon>
        <taxon>Bacillota</taxon>
        <taxon>Bacilli</taxon>
        <taxon>Bacillales</taxon>
        <taxon>Paenibacillaceae</taxon>
        <taxon>Brevibacillus</taxon>
    </lineage>
</organism>
<accession>A0A1I3XGD8</accession>
<dbReference type="Proteomes" id="UP000198915">
    <property type="component" value="Unassembled WGS sequence"/>
</dbReference>
<dbReference type="AlphaFoldDB" id="A0A1I3XGD8"/>
<protein>
    <submittedName>
        <fullName evidence="2">Uncharacterized protein</fullName>
    </submittedName>
</protein>